<feature type="region of interest" description="Disordered" evidence="1">
    <location>
        <begin position="3369"/>
        <end position="3412"/>
    </location>
</feature>
<feature type="region of interest" description="Disordered" evidence="1">
    <location>
        <begin position="389"/>
        <end position="422"/>
    </location>
</feature>
<feature type="region of interest" description="Disordered" evidence="1">
    <location>
        <begin position="1734"/>
        <end position="1810"/>
    </location>
</feature>
<feature type="compositionally biased region" description="Basic and acidic residues" evidence="1">
    <location>
        <begin position="3235"/>
        <end position="3250"/>
    </location>
</feature>
<evidence type="ECO:0000313" key="2">
    <source>
        <dbReference type="EMBL" id="KFG99509.1"/>
    </source>
</evidence>
<feature type="compositionally biased region" description="Basic residues" evidence="1">
    <location>
        <begin position="2432"/>
        <end position="2452"/>
    </location>
</feature>
<feature type="compositionally biased region" description="Basic residues" evidence="1">
    <location>
        <begin position="1932"/>
        <end position="1942"/>
    </location>
</feature>
<feature type="region of interest" description="Disordered" evidence="1">
    <location>
        <begin position="2384"/>
        <end position="2526"/>
    </location>
</feature>
<feature type="region of interest" description="Disordered" evidence="1">
    <location>
        <begin position="1415"/>
        <end position="1444"/>
    </location>
</feature>
<feature type="region of interest" description="Disordered" evidence="1">
    <location>
        <begin position="89"/>
        <end position="143"/>
    </location>
</feature>
<dbReference type="PANTHER" id="PTHR24216">
    <property type="entry name" value="PAXILLIN-RELATED"/>
    <property type="match status" value="1"/>
</dbReference>
<feature type="compositionally biased region" description="Basic and acidic residues" evidence="1">
    <location>
        <begin position="1765"/>
        <end position="1810"/>
    </location>
</feature>
<feature type="compositionally biased region" description="Basic and acidic residues" evidence="1">
    <location>
        <begin position="1739"/>
        <end position="1758"/>
    </location>
</feature>
<dbReference type="Proteomes" id="UP000028840">
    <property type="component" value="Unassembled WGS sequence"/>
</dbReference>
<feature type="region of interest" description="Disordered" evidence="1">
    <location>
        <begin position="3312"/>
        <end position="3331"/>
    </location>
</feature>
<dbReference type="PANTHER" id="PTHR24216:SF65">
    <property type="entry name" value="PAXILLIN-LIKE PROTEIN 1"/>
    <property type="match status" value="1"/>
</dbReference>
<feature type="compositionally biased region" description="Basic and acidic residues" evidence="1">
    <location>
        <begin position="1"/>
        <end position="13"/>
    </location>
</feature>
<dbReference type="VEuPathDB" id="ToxoDB:TGVAND_271370"/>
<feature type="compositionally biased region" description="Basic and acidic residues" evidence="1">
    <location>
        <begin position="389"/>
        <end position="408"/>
    </location>
</feature>
<feature type="region of interest" description="Disordered" evidence="1">
    <location>
        <begin position="808"/>
        <end position="830"/>
    </location>
</feature>
<feature type="region of interest" description="Disordered" evidence="1">
    <location>
        <begin position="890"/>
        <end position="940"/>
    </location>
</feature>
<feature type="compositionally biased region" description="Low complexity" evidence="1">
    <location>
        <begin position="31"/>
        <end position="50"/>
    </location>
</feature>
<dbReference type="EMBL" id="AEYJ02001838">
    <property type="protein sequence ID" value="KFG99509.1"/>
    <property type="molecule type" value="Genomic_DNA"/>
</dbReference>
<feature type="compositionally biased region" description="Low complexity" evidence="1">
    <location>
        <begin position="3225"/>
        <end position="3234"/>
    </location>
</feature>
<feature type="compositionally biased region" description="Basic and acidic residues" evidence="1">
    <location>
        <begin position="3018"/>
        <end position="3039"/>
    </location>
</feature>
<sequence length="3533" mass="379986">MEEGRRRDRDRAPRSLSPRPGVSAEGQDGRLAAASPPLLSPCHLPSSPSSGCREGTAEVVSSREEEILFSFRQWCLQLPPLLSQVASLEREKPSASGTESLDAQAALDSGVHTRDATAEAAKGLRRSSAGSGEQPDVPFSFASPSSLFPHPSPSFITPSLSTSLNASPNPVLVPSPSSSCSSSSSSSSSSPSSSSSSSSPCSSSPFSFSSARLSALFPSSALRLPARLLQWAETAVGLVWPCIDTPELYEALLELFLARVAAAFHLHAQRFLWAFADAASLHTGASQQLSLPSPSFQSLPADAAEGRCCHPLLCSDSRRPAAARGSAPCPLAASLASSAADGPRRLASSLSPSACVHEGAFFASTRTDEACPARMSRYRVALERHSQAGGDRGWESLSERDGDRERESPCGAKTRAGRATQAPTTVPGAVALVPLSVLSLALLRSVGSYMRLLDFALELASLLWCRWPSGGSAGKSEDPERGARLEENGREREENETRRGRRRGGVHSSQASASRRQSSGEAVPEETLMDGWTLETVGGERKAEGRTPAIDDEDDRRDQARYEAYIQRMKEAAWVAAEEHRPPLAATFVEAFQSLFFTAFSRLRLCGVLASRSAESEKKHPEKQAHSARATQATETGPCRSCTPRLRQRTGNSSSVPVCRSSETESGAASSAAVPPSRQPAGMPVQCRDCEAAGRDIHEFCRLFDALQARETLAARGACALGAAGLQARPRSENEGSAGGESEGPLPGAATLHLLRRYDPLQGALVWCPDEREEEEVEGQQDDAREEAETRAVETALPQLYAAVTGAGPSAALASPGPLTSSPTSPKRRRMHAVAVKPSSSAVSSLDKEPAVGASGGSLDDLLLPFLSFSTETSEPLRLLLPFLNALQKTPAQPPRGMPPSPTSEASSLSHSASAAVSPRALSKSAVAREQGQTQGEGRHGRLPVYAHLLSALAEVPVQRVGDRLPGAPSVLLLPRAAVAAGIRGVQRAGQSSARRFEERAMIAEGNGQIKGTATGHRRTERGRAEPERLEGASHAMPGCCFDGRLFEVFLDAAVEAVGVTGCTYTVAQSTATESAGESFGEWGRCASCSRWCVHVSGPDATPERPLRTDVKLEDVAHCGGRSTGSAHRSSSEMQRNTSSVAWLPCAENDAFVHELSLTAPVGAPSSPRYSSSVHFLSSASISSSCCAAGNISLVCLYLDERSMSPSSSLQQPSAASLPRSPAPLLACASELDAALRCLYTSPFFPLSFPEVDASEVSREAGRSGLGVFFLLFLASQFFLFLGQESLWRSGLFSVLLQRLQGDCLEIDGTSASSPDLQMRSRTNQASFQFPHLGNNRQGPASFARPPRLRESLFQPLLRLLTDHCHPFLSLCWGGLSPFPRLSDLFAEPQVIRCQSSTPFSACAGAALSPFSGVRTPGEAGETPFSGVRTPDEAGERSATVAPTRQRHLQDLDVGLCSLGVTALLLLREKRLSTLARSTHQFPASLPFLADLRASDVLLRCNSNVAAGAALGLASSLFPRRREGNVVAREGRLSLWRDEGSTRGRSGLKSEADWWAQGRQEMNFYGVESGLSPADGDPVEAVFQVPLTPDAVGSAFRSVVKKMFIPHFLALLHARQTRSLERAKWRLALAAQLSAVLGRESRHEERRKVEGLFRLDLGAKEQSRRREEGFLLLSLGTLLAQLLLALHFLRVSPRASRRVLLPLRRFLLYTLSRSDLEALTFALLPALQRLDGLLSRQPTKPEGREKRSPGCKGEEPHGGGRRRYRATEEKLEERDEDRDAANGDLAEGRSVEEALERGRHGARTEQGREMSLKGVRNKLFPFSPLAGEALLQAIASDAPGPACLCDLLACKRKAAVEGETKTRGERKGNEGEARDLCAGRHSQEADMESDGEGGREAKSRRLRRGRPKEDGRLGRGSSVSRRRSRSEGSRSTPKRGGRRRGPRLSGGALDDVEGAGKSDIADVAATDDARCEGRMNDRAIGPDVALVSASAFDTRRSRSSSRPEDTASWSYMVSLNWLTRSQDEEEGREVWLETSDSDEAFDGVSALAGKTDAVNVHAVPASPACSHDQATLTGVEGAALVGQTEGGELNGLRSTASQGGHSWPWGGGARGRRRTLLDFYVELVGGPLRFAAVYRQRLAKRLADVNFFALVKQAERVNEGSGVSCRPRGGEERWTETSEKEEREAEARVGAAPGVSTAPRPSEPIPAVLRLYAEARGREAAETNGWWPSRSTPAPLDPHALPRLLALLASLTDYVEASVVSYRGQATALSLFPFFAGGASDGDAREDAERPMGEDHEEEETGKGEAARFASCRIMLNDARTNVQTCMLLERRRQSLLAFFETKREEARKREQARKSSSFGEVEELQRSAARGSVVGDALAGVLDEEGDMGRDELNLESEAVTPARRGGKRGTRPAPRISLPLPLREDLGRTPVRRVLQRPARGRRSSSRQKTKQAEDHGASGGSPVSPESGESLETPEHCGAAVEMRHGSRRRRSSFCWPGSQGARPPQLLDGEALPSAPDGDLADLGREEALDPESVFDAVACTPSQMSVRLPSQPQRRRSRPSTALFDPSDEDRETTPLSAAPASTRLSRSRVSPLVSPSSASSASPTPSRPRRSLRVALRRRTTAGSAGWGPGPLGLFPEGQESPADSGEVGAKLQIPRTMLGDGGLRQHAGGVATLAGTRKSLGTLPRPTDGFRSSMAVCPAPGPDAPAAVSAGDCGVSPSVSALTFFGDSSLSLCLPSLTVCLAALFFWPSPMSPCRPAPDGGSFAASGRSAAAGWSVDVRQQTTPKGEMQRLPLLLRAAEHECTRAYEENCHGRWVPEFFHRDSLVEIELSLSRASDGDPRSRRAWVSVHQAAILLLLDGQEMEACEDAAEAEPGGKDVGSAVSRVGGTLAAGRAAETETRGDAAETGREKRGAFCLSAQEIADTLKIEVRHLRRHLKILLVAGWVGRARRSALGLKGRNGQGTMLEGREAEGGGGRRFSNGRSSVQPWGEAAETRSAETLLTNTGAANGARSDRGADVCQRRGRRDRDDRDAWVYFLAPEESQPPRAGSPVGGRRAADAWRPHALSTDPQRRVQGAAANSRGSTEKSRRRMASRERQKLPSSDSTGTRPLWGLGYTRREAGQRLASSEEENRSEELEKRSEGLNREGRYPRDLEEASGGMEAESEYEGDAFMPFSSGTRSEPRATALRSHCALEGRPRTSRRIPASLVSVQETERNFSAFSPSSSSLSEKELQARRRAPKEPKSLLAARVRDWVPDGPRRRHSDGETEGSLMEIEEGFRSGAGCLEATPFACGEDLDLSNPQPLLLSSLPSQRRKRDRGGHAVQTAEMHALWSAREKDVAELLGGFPDDGGLETHAAERPLGLFSPDLLEPRTSTVADFTEGEEEDRARRNDEDSPDKGPLYSPRHAFALGHMTNQEARNGLASAAGSGVRTPRDETAERFILDIMRERASNVANVLHKATPSFVLLARMQQRAKQMSEQKGAEGGTAAEGEEPKKWSHEQVLEMLQNLEREGRVRKVCGNWELVE</sequence>
<feature type="compositionally biased region" description="Low complexity" evidence="1">
    <location>
        <begin position="808"/>
        <end position="825"/>
    </location>
</feature>
<feature type="compositionally biased region" description="Low complexity" evidence="1">
    <location>
        <begin position="664"/>
        <end position="681"/>
    </location>
</feature>
<feature type="compositionally biased region" description="Low complexity" evidence="1">
    <location>
        <begin position="2587"/>
        <end position="2610"/>
    </location>
</feature>
<feature type="compositionally biased region" description="Basic and acidic residues" evidence="1">
    <location>
        <begin position="3136"/>
        <end position="3161"/>
    </location>
</feature>
<feature type="compositionally biased region" description="Basic and acidic residues" evidence="1">
    <location>
        <begin position="1857"/>
        <end position="1884"/>
    </location>
</feature>
<feature type="compositionally biased region" description="Low complexity" evidence="1">
    <location>
        <begin position="2463"/>
        <end position="2473"/>
    </location>
</feature>
<feature type="compositionally biased region" description="Pro residues" evidence="1">
    <location>
        <begin position="892"/>
        <end position="902"/>
    </location>
</feature>
<feature type="compositionally biased region" description="Polar residues" evidence="1">
    <location>
        <begin position="3004"/>
        <end position="3013"/>
    </location>
</feature>
<dbReference type="OrthoDB" id="332905at2759"/>
<accession>A0A086PGM8</accession>
<proteinExistence type="predicted"/>
<feature type="compositionally biased region" description="Basic and acidic residues" evidence="1">
    <location>
        <begin position="2282"/>
        <end position="2294"/>
    </location>
</feature>
<feature type="region of interest" description="Disordered" evidence="1">
    <location>
        <begin position="470"/>
        <end position="556"/>
    </location>
</feature>
<protein>
    <submittedName>
        <fullName evidence="2">Uncharacterized protein</fullName>
    </submittedName>
</protein>
<comment type="caution">
    <text evidence="2">The sequence shown here is derived from an EMBL/GenBank/DDBJ whole genome shotgun (WGS) entry which is preliminary data.</text>
</comment>
<organism evidence="2 3">
    <name type="scientific">Toxoplasma gondii VAND</name>
    <dbReference type="NCBI Taxonomy" id="933077"/>
    <lineage>
        <taxon>Eukaryota</taxon>
        <taxon>Sar</taxon>
        <taxon>Alveolata</taxon>
        <taxon>Apicomplexa</taxon>
        <taxon>Conoidasida</taxon>
        <taxon>Coccidia</taxon>
        <taxon>Eucoccidiorida</taxon>
        <taxon>Eimeriorina</taxon>
        <taxon>Sarcocystidae</taxon>
        <taxon>Toxoplasma</taxon>
    </lineage>
</organism>
<feature type="region of interest" description="Disordered" evidence="1">
    <location>
        <begin position="175"/>
        <end position="201"/>
    </location>
</feature>
<feature type="region of interest" description="Disordered" evidence="1">
    <location>
        <begin position="2966"/>
        <end position="3194"/>
    </location>
</feature>
<feature type="region of interest" description="Disordered" evidence="1">
    <location>
        <begin position="613"/>
        <end position="684"/>
    </location>
</feature>
<reference evidence="2 3" key="2">
    <citation type="journal article" date="2015" name="Eukaryot. Cell">
        <title>Genetic mapping reveals that sinefungin resistance in Toxoplasma gondii is controlled by a putative amino acid transporter locus that can be used as a negative selectable marker.</title>
        <authorList>
            <person name="Behnke M.S."/>
            <person name="Khan A."/>
            <person name="Sibley L.D."/>
        </authorList>
    </citation>
    <scope>NUCLEOTIDE SEQUENCE [LARGE SCALE GENOMIC DNA]</scope>
    <source>
        <strain evidence="2 3">VAND</strain>
    </source>
</reference>
<gene>
    <name evidence="2" type="ORF">TGVAND_271370</name>
</gene>
<feature type="region of interest" description="Disordered" evidence="1">
    <location>
        <begin position="1011"/>
        <end position="1030"/>
    </location>
</feature>
<evidence type="ECO:0000313" key="3">
    <source>
        <dbReference type="Proteomes" id="UP000028840"/>
    </source>
</evidence>
<evidence type="ECO:0000256" key="1">
    <source>
        <dbReference type="SAM" id="MobiDB-lite"/>
    </source>
</evidence>
<feature type="compositionally biased region" description="Low complexity" evidence="1">
    <location>
        <begin position="508"/>
        <end position="519"/>
    </location>
</feature>
<feature type="compositionally biased region" description="Basic and acidic residues" evidence="1">
    <location>
        <begin position="614"/>
        <end position="625"/>
    </location>
</feature>
<feature type="compositionally biased region" description="Basic and acidic residues" evidence="1">
    <location>
        <begin position="475"/>
        <end position="498"/>
    </location>
</feature>
<feature type="region of interest" description="Disordered" evidence="1">
    <location>
        <begin position="2280"/>
        <end position="2305"/>
    </location>
</feature>
<name>A0A086PGM8_TOXGO</name>
<feature type="region of interest" description="Disordered" evidence="1">
    <location>
        <begin position="1"/>
        <end position="57"/>
    </location>
</feature>
<feature type="region of interest" description="Disordered" evidence="1">
    <location>
        <begin position="2548"/>
        <end position="2654"/>
    </location>
</feature>
<feature type="region of interest" description="Disordered" evidence="1">
    <location>
        <begin position="1857"/>
        <end position="1955"/>
    </location>
</feature>
<reference evidence="2 3" key="1">
    <citation type="submission" date="2014-08" db="EMBL/GenBank/DDBJ databases">
        <authorList>
            <person name="Sibley D."/>
            <person name="Venepally P."/>
            <person name="Karamycheva S."/>
            <person name="Hadjithomas M."/>
            <person name="Khan A."/>
            <person name="Brunk B."/>
            <person name="Roos D."/>
            <person name="Caler E."/>
            <person name="Lorenzi H."/>
        </authorList>
    </citation>
    <scope>NUCLEOTIDE SEQUENCE [LARGE SCALE GENOMIC DNA]</scope>
    <source>
        <strain evidence="2 3">VAND</strain>
    </source>
</reference>
<feature type="region of interest" description="Disordered" evidence="1">
    <location>
        <begin position="2160"/>
        <end position="2200"/>
    </location>
</feature>
<feature type="compositionally biased region" description="Basic residues" evidence="1">
    <location>
        <begin position="2613"/>
        <end position="2626"/>
    </location>
</feature>
<feature type="region of interest" description="Disordered" evidence="1">
    <location>
        <begin position="3223"/>
        <end position="3250"/>
    </location>
</feature>
<feature type="compositionally biased region" description="Basic and acidic residues" evidence="1">
    <location>
        <begin position="3393"/>
        <end position="3404"/>
    </location>
</feature>
<feature type="region of interest" description="Disordered" evidence="1">
    <location>
        <begin position="3483"/>
        <end position="3502"/>
    </location>
</feature>
<feature type="compositionally biased region" description="Basic and acidic residues" evidence="1">
    <location>
        <begin position="2168"/>
        <end position="2187"/>
    </location>
</feature>
<feature type="compositionally biased region" description="Low complexity" evidence="1">
    <location>
        <begin position="903"/>
        <end position="919"/>
    </location>
</feature>